<reference evidence="2 3" key="1">
    <citation type="submission" date="2017-10" db="EMBL/GenBank/DDBJ databases">
        <title>Draft genome of Lysinibacillus fusiformis strain Juneja, a laboratory-derived pathogen of Drosophila melanogaster.</title>
        <authorList>
            <person name="Smith B.R."/>
            <person name="Unckless R.L."/>
        </authorList>
    </citation>
    <scope>NUCLEOTIDE SEQUENCE [LARGE SCALE GENOMIC DNA]</scope>
    <source>
        <strain evidence="2 3">Juneja</strain>
    </source>
</reference>
<dbReference type="InterPro" id="IPR029068">
    <property type="entry name" value="Glyas_Bleomycin-R_OHBP_Dase"/>
</dbReference>
<organism evidence="2 3">
    <name type="scientific">Lysinibacillus fusiformis</name>
    <dbReference type="NCBI Taxonomy" id="28031"/>
    <lineage>
        <taxon>Bacteria</taxon>
        <taxon>Bacillati</taxon>
        <taxon>Bacillota</taxon>
        <taxon>Bacilli</taxon>
        <taxon>Bacillales</taxon>
        <taxon>Bacillaceae</taxon>
        <taxon>Lysinibacillus</taxon>
    </lineage>
</organism>
<evidence type="ECO:0000259" key="1">
    <source>
        <dbReference type="Pfam" id="PF06983"/>
    </source>
</evidence>
<dbReference type="RefSeq" id="WP_089933750.1">
    <property type="nucleotide sequence ID" value="NZ_PDFK01000006.1"/>
</dbReference>
<proteinExistence type="predicted"/>
<accession>A0A2I0UWR7</accession>
<evidence type="ECO:0000313" key="3">
    <source>
        <dbReference type="Proteomes" id="UP000234956"/>
    </source>
</evidence>
<dbReference type="Gene3D" id="3.30.720.110">
    <property type="match status" value="1"/>
</dbReference>
<dbReference type="EMBL" id="PDFK01000006">
    <property type="protein sequence ID" value="PKU50530.1"/>
    <property type="molecule type" value="Genomic_DNA"/>
</dbReference>
<dbReference type="InterPro" id="IPR009725">
    <property type="entry name" value="3_dmu_93_MTrfase"/>
</dbReference>
<name>A0A2I0UWR7_9BACI</name>
<dbReference type="Gene3D" id="3.30.720.100">
    <property type="match status" value="1"/>
</dbReference>
<dbReference type="CDD" id="cd06588">
    <property type="entry name" value="PhnB_like"/>
    <property type="match status" value="1"/>
</dbReference>
<comment type="caution">
    <text evidence="2">The sequence shown here is derived from an EMBL/GenBank/DDBJ whole genome shotgun (WGS) entry which is preliminary data.</text>
</comment>
<dbReference type="InterPro" id="IPR028973">
    <property type="entry name" value="PhnB-like"/>
</dbReference>
<protein>
    <submittedName>
        <fullName evidence="2">VOC family protein</fullName>
    </submittedName>
</protein>
<dbReference type="Proteomes" id="UP000234956">
    <property type="component" value="Unassembled WGS sequence"/>
</dbReference>
<dbReference type="PIRSF" id="PIRSF021700">
    <property type="entry name" value="3_dmu_93_MTrfase"/>
    <property type="match status" value="1"/>
</dbReference>
<feature type="domain" description="PhnB-like" evidence="1">
    <location>
        <begin position="4"/>
        <end position="122"/>
    </location>
</feature>
<sequence length="125" mass="14382">MKSATPFLMFQGQANEAIEQYKKWFPDLEVVSLAYMDNSQQVAMAVLHLKGLKLLVNDSAIQHEFTFTPSTSVFIECDSEEEINRFVAQMLEGGQALMPLNHYGFSKQFAWIQDRFGMSWQLSYD</sequence>
<gene>
    <name evidence="2" type="ORF">CRI88_17245</name>
</gene>
<dbReference type="PANTHER" id="PTHR33990:SF4">
    <property type="entry name" value="PHNB-LIKE DOMAIN-CONTAINING PROTEIN"/>
    <property type="match status" value="1"/>
</dbReference>
<dbReference type="SUPFAM" id="SSF54593">
    <property type="entry name" value="Glyoxalase/Bleomycin resistance protein/Dihydroxybiphenyl dioxygenase"/>
    <property type="match status" value="1"/>
</dbReference>
<dbReference type="AlphaFoldDB" id="A0A2I0UWR7"/>
<dbReference type="Pfam" id="PF06983">
    <property type="entry name" value="3-dmu-9_3-mt"/>
    <property type="match status" value="1"/>
</dbReference>
<evidence type="ECO:0000313" key="2">
    <source>
        <dbReference type="EMBL" id="PKU50530.1"/>
    </source>
</evidence>
<dbReference type="PANTHER" id="PTHR33990">
    <property type="entry name" value="PROTEIN YJDN-RELATED"/>
    <property type="match status" value="1"/>
</dbReference>